<dbReference type="KEGG" id="tng:GSTEN00018938G001"/>
<name>Q4SFV3_TETNG</name>
<organism evidence="1">
    <name type="scientific">Tetraodon nigroviridis</name>
    <name type="common">Spotted green pufferfish</name>
    <name type="synonym">Chelonodon nigroviridis</name>
    <dbReference type="NCBI Taxonomy" id="99883"/>
    <lineage>
        <taxon>Eukaryota</taxon>
        <taxon>Metazoa</taxon>
        <taxon>Chordata</taxon>
        <taxon>Craniata</taxon>
        <taxon>Vertebrata</taxon>
        <taxon>Euteleostomi</taxon>
        <taxon>Actinopterygii</taxon>
        <taxon>Neopterygii</taxon>
        <taxon>Teleostei</taxon>
        <taxon>Neoteleostei</taxon>
        <taxon>Acanthomorphata</taxon>
        <taxon>Eupercaria</taxon>
        <taxon>Tetraodontiformes</taxon>
        <taxon>Tetradontoidea</taxon>
        <taxon>Tetraodontidae</taxon>
        <taxon>Tetraodon</taxon>
    </lineage>
</organism>
<reference evidence="1" key="2">
    <citation type="submission" date="2004-02" db="EMBL/GenBank/DDBJ databases">
        <authorList>
            <consortium name="Genoscope"/>
            <consortium name="Whitehead Institute Centre for Genome Research"/>
        </authorList>
    </citation>
    <scope>NUCLEOTIDE SEQUENCE</scope>
</reference>
<proteinExistence type="predicted"/>
<evidence type="ECO:0000313" key="1">
    <source>
        <dbReference type="EMBL" id="CAG00479.1"/>
    </source>
</evidence>
<dbReference type="EMBL" id="CAAE01014601">
    <property type="protein sequence ID" value="CAG00479.1"/>
    <property type="molecule type" value="Genomic_DNA"/>
</dbReference>
<accession>Q4SFV3</accession>
<comment type="caution">
    <text evidence="1">The sequence shown here is derived from an EMBL/GenBank/DDBJ whole genome shotgun (WGS) entry which is preliminary data.</text>
</comment>
<gene>
    <name evidence="1" type="ORF">GSTENG00018938001</name>
</gene>
<dbReference type="AlphaFoldDB" id="Q4SFV3"/>
<reference evidence="1" key="1">
    <citation type="journal article" date="2004" name="Nature">
        <title>Genome duplication in the teleost fish Tetraodon nigroviridis reveals the early vertebrate proto-karyotype.</title>
        <authorList>
            <person name="Jaillon O."/>
            <person name="Aury J.-M."/>
            <person name="Brunet F."/>
            <person name="Petit J.-L."/>
            <person name="Stange-Thomann N."/>
            <person name="Mauceli E."/>
            <person name="Bouneau L."/>
            <person name="Fischer C."/>
            <person name="Ozouf-Costaz C."/>
            <person name="Bernot A."/>
            <person name="Nicaud S."/>
            <person name="Jaffe D."/>
            <person name="Fisher S."/>
            <person name="Lutfalla G."/>
            <person name="Dossat C."/>
            <person name="Segurens B."/>
            <person name="Dasilva C."/>
            <person name="Salanoubat M."/>
            <person name="Levy M."/>
            <person name="Boudet N."/>
            <person name="Castellano S."/>
            <person name="Anthouard V."/>
            <person name="Jubin C."/>
            <person name="Castelli V."/>
            <person name="Katinka M."/>
            <person name="Vacherie B."/>
            <person name="Biemont C."/>
            <person name="Skalli Z."/>
            <person name="Cattolico L."/>
            <person name="Poulain J."/>
            <person name="De Berardinis V."/>
            <person name="Cruaud C."/>
            <person name="Duprat S."/>
            <person name="Brottier P."/>
            <person name="Coutanceau J.-P."/>
            <person name="Gouzy J."/>
            <person name="Parra G."/>
            <person name="Lardier G."/>
            <person name="Chapple C."/>
            <person name="McKernan K.J."/>
            <person name="McEwan P."/>
            <person name="Bosak S."/>
            <person name="Kellis M."/>
            <person name="Volff J.-N."/>
            <person name="Guigo R."/>
            <person name="Zody M.C."/>
            <person name="Mesirov J."/>
            <person name="Lindblad-Toh K."/>
            <person name="Birren B."/>
            <person name="Nusbaum C."/>
            <person name="Kahn D."/>
            <person name="Robinson-Rechavi M."/>
            <person name="Laudet V."/>
            <person name="Schachter V."/>
            <person name="Quetier F."/>
            <person name="Saurin W."/>
            <person name="Scarpelli C."/>
            <person name="Wincker P."/>
            <person name="Lander E.S."/>
            <person name="Weissenbach J."/>
            <person name="Roest Crollius H."/>
        </authorList>
    </citation>
    <scope>NUCLEOTIDE SEQUENCE [LARGE SCALE GENOMIC DNA]</scope>
</reference>
<protein>
    <submittedName>
        <fullName evidence="1">(spotted green pufferfish) hypothetical protein</fullName>
    </submittedName>
</protein>
<sequence>MYACGTTHTLIQEVTSPQFVQLSSGVSAEVTGAFACATANHPLNGVISDKYEAIITAHVFLDHNYLLILQRAQQGSLFPGRSRYATIAQLSIFFVLFFSAA</sequence>